<accession>A0AAV2Z757</accession>
<sequence>MHALRGLLLWCAAVLAVAFAPVAADETVSYEILSKVREGDSVVAVVRQQRIMFLLYDQTIIGAEFDDEWLRKQAAFPGFAIMQASAYLDRKIAKAAQIGLGLGTVPTFLRDHGIPTDVVEISDAVVRQAANYFLYERCEEDDPEDCDNGETFVMDGLAFLNDRTPPRDDKNQEQRYDLFIVDVYTGWNPVLFLVQEVMETIKAKWLVPSRGVLVMNFVGYHNGPGAAVPRSIRQTLKTVFSHVKVFREVEDAADEEACNLVFYASDEPFSFNTPTGTYYENPDPNTYFNVSCQPGPSLSSSTKTEFRLCLEVFNDDDGKSDNAGDSDGPKPQLLTQADHGESVFASIHVATQAHMRERVVERFPESIWTDLGVKPKKSPSADDTKDEL</sequence>
<gene>
    <name evidence="2" type="ORF">N0F65_002728</name>
</gene>
<protein>
    <recommendedName>
        <fullName evidence="4">Spermidine synthase</fullName>
    </recommendedName>
</protein>
<dbReference type="AlphaFoldDB" id="A0AAV2Z757"/>
<proteinExistence type="predicted"/>
<evidence type="ECO:0008006" key="4">
    <source>
        <dbReference type="Google" id="ProtNLM"/>
    </source>
</evidence>
<dbReference type="InterPro" id="IPR029063">
    <property type="entry name" value="SAM-dependent_MTases_sf"/>
</dbReference>
<organism evidence="2 3">
    <name type="scientific">Lagenidium giganteum</name>
    <dbReference type="NCBI Taxonomy" id="4803"/>
    <lineage>
        <taxon>Eukaryota</taxon>
        <taxon>Sar</taxon>
        <taxon>Stramenopiles</taxon>
        <taxon>Oomycota</taxon>
        <taxon>Peronosporomycetes</taxon>
        <taxon>Pythiales</taxon>
        <taxon>Pythiaceae</taxon>
    </lineage>
</organism>
<dbReference type="EMBL" id="DAKRPA010000063">
    <property type="protein sequence ID" value="DBA00485.1"/>
    <property type="molecule type" value="Genomic_DNA"/>
</dbReference>
<reference evidence="2" key="2">
    <citation type="journal article" date="2023" name="Microbiol Resour">
        <title>Decontamination and Annotation of the Draft Genome Sequence of the Oomycete Lagenidium giganteum ARSEF 373.</title>
        <authorList>
            <person name="Morgan W.R."/>
            <person name="Tartar A."/>
        </authorList>
    </citation>
    <scope>NUCLEOTIDE SEQUENCE</scope>
    <source>
        <strain evidence="2">ARSEF 373</strain>
    </source>
</reference>
<comment type="caution">
    <text evidence="2">The sequence shown here is derived from an EMBL/GenBank/DDBJ whole genome shotgun (WGS) entry which is preliminary data.</text>
</comment>
<evidence type="ECO:0000256" key="1">
    <source>
        <dbReference type="SAM" id="SignalP"/>
    </source>
</evidence>
<dbReference type="SUPFAM" id="SSF53335">
    <property type="entry name" value="S-adenosyl-L-methionine-dependent methyltransferases"/>
    <property type="match status" value="1"/>
</dbReference>
<feature type="signal peptide" evidence="1">
    <location>
        <begin position="1"/>
        <end position="24"/>
    </location>
</feature>
<name>A0AAV2Z757_9STRA</name>
<keyword evidence="1" id="KW-0732">Signal</keyword>
<evidence type="ECO:0000313" key="3">
    <source>
        <dbReference type="Proteomes" id="UP001146120"/>
    </source>
</evidence>
<dbReference type="Gene3D" id="3.40.50.150">
    <property type="entry name" value="Vaccinia Virus protein VP39"/>
    <property type="match status" value="1"/>
</dbReference>
<evidence type="ECO:0000313" key="2">
    <source>
        <dbReference type="EMBL" id="DBA00485.1"/>
    </source>
</evidence>
<reference evidence="2" key="1">
    <citation type="submission" date="2022-11" db="EMBL/GenBank/DDBJ databases">
        <authorList>
            <person name="Morgan W.R."/>
            <person name="Tartar A."/>
        </authorList>
    </citation>
    <scope>NUCLEOTIDE SEQUENCE</scope>
    <source>
        <strain evidence="2">ARSEF 373</strain>
    </source>
</reference>
<dbReference type="Proteomes" id="UP001146120">
    <property type="component" value="Unassembled WGS sequence"/>
</dbReference>
<feature type="chain" id="PRO_5043506281" description="Spermidine synthase" evidence="1">
    <location>
        <begin position="25"/>
        <end position="388"/>
    </location>
</feature>
<keyword evidence="3" id="KW-1185">Reference proteome</keyword>